<sequence length="640" mass="70797">MLLETIRRAIFAGWADDAREDNQDNHDNDNTQLLHALSLAQLRNLIDDEGLCVAKNVGGRNRRTKLNLIEDITSERRRQNDGGGKQRVASLAAVKRIKSKPRASWQLDGGAGAWCVGESLRVTKCTLKSLKETSPEGTSFLSLWLGGRLVSFELGMPTSRANTDEALPPSVIFTDGKKLELVARKVDTDSGGAGRFFGRKTVTLHYAVTESPNMPSINLASRLTQFAAFDMLPNGRKAASRLELLCSRTSGCGAKAGAMHLRHDDFEVLELESSRDVMADGCGFIGDEVLTKLYGDAARAIVSLQVRVIAPRLGLFKGVLMRSPFTDKIQLTPSMRKVPAAQQRGDDEDGDDEWALLLVRMMHPTTHNMRLGERIRGEAPRASPKTPMHNRKKPLSDMVSLLLTTLDVPPEHVESLTARSRRNDYSADFAWLVGVADPTGNLPEGHVYVTGMPADNLSSERIFVTRSPCVKPEDGRLLPIVCSTKPRGIDNVSWDWLSKLPFGALIFSTKGNVPLPSLCADGDLDGDYYFVCWDENILAHVKPRDVAKATKESRRANASARDVTLGEQWLVEAQRHMLDVSALRENIDVCKLYRRWEQCCRTSQSGMDDPDARCYADAYVQALEHDKHGSGYHMGPKTTM</sequence>
<keyword evidence="1" id="KW-0548">Nucleotidyltransferase</keyword>
<dbReference type="GO" id="GO:0030422">
    <property type="term" value="P:siRNA processing"/>
    <property type="evidence" value="ECO:0007669"/>
    <property type="project" value="TreeGrafter"/>
</dbReference>
<feature type="domain" description="RDRP core" evidence="2">
    <location>
        <begin position="217"/>
        <end position="342"/>
    </location>
</feature>
<dbReference type="GO" id="GO:0003723">
    <property type="term" value="F:RNA binding"/>
    <property type="evidence" value="ECO:0007669"/>
    <property type="project" value="UniProtKB-KW"/>
</dbReference>
<keyword evidence="1" id="KW-0808">Transferase</keyword>
<dbReference type="InterPro" id="IPR057596">
    <property type="entry name" value="RDRP_core"/>
</dbReference>
<comment type="caution">
    <text evidence="3">The sequence shown here is derived from an EMBL/GenBank/DDBJ whole genome shotgun (WGS) entry which is preliminary data.</text>
</comment>
<dbReference type="EC" id="2.7.7.48" evidence="1"/>
<comment type="function">
    <text evidence="1">Probably involved in the RNA silencing pathway and required for the generation of small interfering RNAs (siRNAs).</text>
</comment>
<keyword evidence="1" id="KW-0943">RNA-mediated gene silencing</keyword>
<accession>A0A830HF53</accession>
<evidence type="ECO:0000313" key="4">
    <source>
        <dbReference type="Proteomes" id="UP000660262"/>
    </source>
</evidence>
<comment type="catalytic activity">
    <reaction evidence="1">
        <text>RNA(n) + a ribonucleoside 5'-triphosphate = RNA(n+1) + diphosphate</text>
        <dbReference type="Rhea" id="RHEA:21248"/>
        <dbReference type="Rhea" id="RHEA-COMP:14527"/>
        <dbReference type="Rhea" id="RHEA-COMP:17342"/>
        <dbReference type="ChEBI" id="CHEBI:33019"/>
        <dbReference type="ChEBI" id="CHEBI:61557"/>
        <dbReference type="ChEBI" id="CHEBI:140395"/>
        <dbReference type="EC" id="2.7.7.48"/>
    </reaction>
</comment>
<dbReference type="Proteomes" id="UP000660262">
    <property type="component" value="Unassembled WGS sequence"/>
</dbReference>
<dbReference type="InterPro" id="IPR007855">
    <property type="entry name" value="RDRP"/>
</dbReference>
<evidence type="ECO:0000313" key="3">
    <source>
        <dbReference type="EMBL" id="GHP05133.1"/>
    </source>
</evidence>
<dbReference type="PANTHER" id="PTHR23079:SF55">
    <property type="entry name" value="RNA-DIRECTED RNA POLYMERASE"/>
    <property type="match status" value="1"/>
</dbReference>
<organism evidence="3 4">
    <name type="scientific">Pycnococcus provasolii</name>
    <dbReference type="NCBI Taxonomy" id="41880"/>
    <lineage>
        <taxon>Eukaryota</taxon>
        <taxon>Viridiplantae</taxon>
        <taxon>Chlorophyta</taxon>
        <taxon>Pseudoscourfieldiophyceae</taxon>
        <taxon>Pseudoscourfieldiales</taxon>
        <taxon>Pycnococcaceae</taxon>
        <taxon>Pycnococcus</taxon>
    </lineage>
</organism>
<evidence type="ECO:0000259" key="2">
    <source>
        <dbReference type="Pfam" id="PF05183"/>
    </source>
</evidence>
<keyword evidence="1" id="KW-0694">RNA-binding</keyword>
<comment type="similarity">
    <text evidence="1">Belongs to the RdRP family.</text>
</comment>
<protein>
    <recommendedName>
        <fullName evidence="1">RNA-dependent RNA polymerase</fullName>
        <ecNumber evidence="1">2.7.7.48</ecNumber>
    </recommendedName>
</protein>
<keyword evidence="4" id="KW-1185">Reference proteome</keyword>
<dbReference type="AlphaFoldDB" id="A0A830HF53"/>
<reference evidence="3" key="1">
    <citation type="submission" date="2020-10" db="EMBL/GenBank/DDBJ databases">
        <title>Unveiling of a novel bifunctional photoreceptor, Dualchrome1, isolated from a cosmopolitan green alga.</title>
        <authorList>
            <person name="Suzuki S."/>
            <person name="Kawachi M."/>
        </authorList>
    </citation>
    <scope>NUCLEOTIDE SEQUENCE</scope>
    <source>
        <strain evidence="3">NIES 2893</strain>
    </source>
</reference>
<dbReference type="Pfam" id="PF05183">
    <property type="entry name" value="RdRP"/>
    <property type="match status" value="2"/>
</dbReference>
<dbReference type="PANTHER" id="PTHR23079">
    <property type="entry name" value="RNA-DEPENDENT RNA POLYMERASE"/>
    <property type="match status" value="1"/>
</dbReference>
<feature type="domain" description="RDRP core" evidence="2">
    <location>
        <begin position="430"/>
        <end position="632"/>
    </location>
</feature>
<proteinExistence type="inferred from homology"/>
<name>A0A830HF53_9CHLO</name>
<dbReference type="EMBL" id="BNJQ01000009">
    <property type="protein sequence ID" value="GHP05133.1"/>
    <property type="molecule type" value="Genomic_DNA"/>
</dbReference>
<dbReference type="GO" id="GO:0003968">
    <property type="term" value="F:RNA-directed RNA polymerase activity"/>
    <property type="evidence" value="ECO:0007669"/>
    <property type="project" value="UniProtKB-KW"/>
</dbReference>
<evidence type="ECO:0000256" key="1">
    <source>
        <dbReference type="RuleBase" id="RU363098"/>
    </source>
</evidence>
<dbReference type="OrthoDB" id="6513042at2759"/>
<keyword evidence="1" id="KW-0696">RNA-directed RNA polymerase</keyword>
<gene>
    <name evidence="3" type="ORF">PPROV_000388500</name>
</gene>
<dbReference type="GO" id="GO:0031380">
    <property type="term" value="C:nuclear RNA-directed RNA polymerase complex"/>
    <property type="evidence" value="ECO:0007669"/>
    <property type="project" value="TreeGrafter"/>
</dbReference>